<accession>A0ABU1NRF1</accession>
<name>A0ABU1NRF1_9BACL</name>
<comment type="caution">
    <text evidence="1">The sequence shown here is derived from an EMBL/GenBank/DDBJ whole genome shotgun (WGS) entry which is preliminary data.</text>
</comment>
<evidence type="ECO:0000313" key="1">
    <source>
        <dbReference type="EMBL" id="MDR6550028.1"/>
    </source>
</evidence>
<dbReference type="Proteomes" id="UP001267290">
    <property type="component" value="Unassembled WGS sequence"/>
</dbReference>
<protein>
    <submittedName>
        <fullName evidence="1">Uncharacterized protein</fullName>
    </submittedName>
</protein>
<keyword evidence="2" id="KW-1185">Reference proteome</keyword>
<dbReference type="RefSeq" id="WP_310224393.1">
    <property type="nucleotide sequence ID" value="NZ_JAVDSB010000001.1"/>
</dbReference>
<proteinExistence type="predicted"/>
<reference evidence="1 2" key="1">
    <citation type="submission" date="2023-07" db="EMBL/GenBank/DDBJ databases">
        <title>Sorghum-associated microbial communities from plants grown in Nebraska, USA.</title>
        <authorList>
            <person name="Schachtman D."/>
        </authorList>
    </citation>
    <scope>NUCLEOTIDE SEQUENCE [LARGE SCALE GENOMIC DNA]</scope>
    <source>
        <strain evidence="1 2">CC258</strain>
    </source>
</reference>
<evidence type="ECO:0000313" key="2">
    <source>
        <dbReference type="Proteomes" id="UP001267290"/>
    </source>
</evidence>
<dbReference type="EMBL" id="JAVDSB010000001">
    <property type="protein sequence ID" value="MDR6550028.1"/>
    <property type="molecule type" value="Genomic_DNA"/>
</dbReference>
<sequence length="48" mass="5340">MMISVLIFSTSKIHHFYPTAQTFDAGCLEIVKILAQDGLVIGENFNIL</sequence>
<organism evidence="1 2">
    <name type="scientific">Paenibacillus qinlingensis</name>
    <dbReference type="NCBI Taxonomy" id="1837343"/>
    <lineage>
        <taxon>Bacteria</taxon>
        <taxon>Bacillati</taxon>
        <taxon>Bacillota</taxon>
        <taxon>Bacilli</taxon>
        <taxon>Bacillales</taxon>
        <taxon>Paenibacillaceae</taxon>
        <taxon>Paenibacillus</taxon>
    </lineage>
</organism>
<gene>
    <name evidence="1" type="ORF">J2736_001211</name>
</gene>